<dbReference type="GO" id="GO:0005085">
    <property type="term" value="F:guanyl-nucleotide exchange factor activity"/>
    <property type="evidence" value="ECO:0007669"/>
    <property type="project" value="InterPro"/>
</dbReference>
<gene>
    <name evidence="4" type="ORF">BSL78_20771</name>
</gene>
<keyword evidence="1" id="KW-0175">Coiled coil</keyword>
<evidence type="ECO:0000256" key="1">
    <source>
        <dbReference type="SAM" id="Coils"/>
    </source>
</evidence>
<dbReference type="Gene3D" id="1.20.900.10">
    <property type="entry name" value="Dbl homology (DH) domain"/>
    <property type="match status" value="1"/>
</dbReference>
<sequence>MDGRLTVKELAVSGSVGSSSVDDAIGDLLGVEGMAPERPPPKKKPPPRPSPPKVAPVANVSREDQILAHLHPDSGTDVVTEEPGVELQDTLSSLQASIAEYKLEIQRGKDQKGKLEELSSSAATDEDKLEIEQQLSDMTGNLEHLEQELSSLQAQLNELQPDQLQLLTKKNAEFRNKVVKEILKTETIYVRDIKLCQKGFMTVLEEKQAKGLELDVLFGNMDEVIMVAENFMNAIATTVEEKSPEEQFIGECFMEHSSDLHSAYATYCRNHDDAIALLEKASQTALCFTLNILCQLTLSNV</sequence>
<evidence type="ECO:0000313" key="5">
    <source>
        <dbReference type="Proteomes" id="UP000230750"/>
    </source>
</evidence>
<dbReference type="PANTHER" id="PTHR22834:SF20">
    <property type="entry name" value="SH3 DOMAIN-CONTAINING PROTEIN"/>
    <property type="match status" value="1"/>
</dbReference>
<dbReference type="InterPro" id="IPR000219">
    <property type="entry name" value="DH_dom"/>
</dbReference>
<keyword evidence="5" id="KW-1185">Reference proteome</keyword>
<evidence type="ECO:0000256" key="2">
    <source>
        <dbReference type="SAM" id="MobiDB-lite"/>
    </source>
</evidence>
<reference evidence="4 5" key="1">
    <citation type="journal article" date="2017" name="PLoS Biol.">
        <title>The sea cucumber genome provides insights into morphological evolution and visceral regeneration.</title>
        <authorList>
            <person name="Zhang X."/>
            <person name="Sun L."/>
            <person name="Yuan J."/>
            <person name="Sun Y."/>
            <person name="Gao Y."/>
            <person name="Zhang L."/>
            <person name="Li S."/>
            <person name="Dai H."/>
            <person name="Hamel J.F."/>
            <person name="Liu C."/>
            <person name="Yu Y."/>
            <person name="Liu S."/>
            <person name="Lin W."/>
            <person name="Guo K."/>
            <person name="Jin S."/>
            <person name="Xu P."/>
            <person name="Storey K.B."/>
            <person name="Huan P."/>
            <person name="Zhang T."/>
            <person name="Zhou Y."/>
            <person name="Zhang J."/>
            <person name="Lin C."/>
            <person name="Li X."/>
            <person name="Xing L."/>
            <person name="Huo D."/>
            <person name="Sun M."/>
            <person name="Wang L."/>
            <person name="Mercier A."/>
            <person name="Li F."/>
            <person name="Yang H."/>
            <person name="Xiang J."/>
        </authorList>
    </citation>
    <scope>NUCLEOTIDE SEQUENCE [LARGE SCALE GENOMIC DNA]</scope>
    <source>
        <strain evidence="4">Shaxun</strain>
        <tissue evidence="4">Muscle</tissue>
    </source>
</reference>
<dbReference type="InterPro" id="IPR035899">
    <property type="entry name" value="DBL_dom_sf"/>
</dbReference>
<feature type="domain" description="DH" evidence="3">
    <location>
        <begin position="174"/>
        <end position="301"/>
    </location>
</feature>
<dbReference type="EMBL" id="MRZV01000939">
    <property type="protein sequence ID" value="PIK42374.1"/>
    <property type="molecule type" value="Genomic_DNA"/>
</dbReference>
<dbReference type="STRING" id="307972.A0A2G8K304"/>
<dbReference type="PROSITE" id="PS50010">
    <property type="entry name" value="DH_2"/>
    <property type="match status" value="1"/>
</dbReference>
<evidence type="ECO:0000313" key="4">
    <source>
        <dbReference type="EMBL" id="PIK42374.1"/>
    </source>
</evidence>
<organism evidence="4 5">
    <name type="scientific">Stichopus japonicus</name>
    <name type="common">Sea cucumber</name>
    <dbReference type="NCBI Taxonomy" id="307972"/>
    <lineage>
        <taxon>Eukaryota</taxon>
        <taxon>Metazoa</taxon>
        <taxon>Echinodermata</taxon>
        <taxon>Eleutherozoa</taxon>
        <taxon>Echinozoa</taxon>
        <taxon>Holothuroidea</taxon>
        <taxon>Aspidochirotacea</taxon>
        <taxon>Aspidochirotida</taxon>
        <taxon>Stichopodidae</taxon>
        <taxon>Apostichopus</taxon>
    </lineage>
</organism>
<dbReference type="GO" id="GO:0005737">
    <property type="term" value="C:cytoplasm"/>
    <property type="evidence" value="ECO:0007669"/>
    <property type="project" value="TreeGrafter"/>
</dbReference>
<dbReference type="PANTHER" id="PTHR22834">
    <property type="entry name" value="NUCLEAR FUSION PROTEIN FUS2"/>
    <property type="match status" value="1"/>
</dbReference>
<feature type="region of interest" description="Disordered" evidence="2">
    <location>
        <begin position="12"/>
        <end position="61"/>
    </location>
</feature>
<proteinExistence type="predicted"/>
<dbReference type="SUPFAM" id="SSF48065">
    <property type="entry name" value="DBL homology domain (DH-domain)"/>
    <property type="match status" value="1"/>
</dbReference>
<dbReference type="OrthoDB" id="6244550at2759"/>
<comment type="caution">
    <text evidence="4">The sequence shown here is derived from an EMBL/GenBank/DDBJ whole genome shotgun (WGS) entry which is preliminary data.</text>
</comment>
<feature type="compositionally biased region" description="Low complexity" evidence="2">
    <location>
        <begin position="12"/>
        <end position="21"/>
    </location>
</feature>
<dbReference type="AlphaFoldDB" id="A0A2G8K304"/>
<name>A0A2G8K304_STIJA</name>
<dbReference type="InterPro" id="IPR051492">
    <property type="entry name" value="Dynamin-Rho_GEF"/>
</dbReference>
<evidence type="ECO:0000259" key="3">
    <source>
        <dbReference type="PROSITE" id="PS50010"/>
    </source>
</evidence>
<protein>
    <submittedName>
        <fullName evidence="4">Putative dynamin-binding protein isoform X2</fullName>
    </submittedName>
</protein>
<dbReference type="Proteomes" id="UP000230750">
    <property type="component" value="Unassembled WGS sequence"/>
</dbReference>
<feature type="coiled-coil region" evidence="1">
    <location>
        <begin position="91"/>
        <end position="162"/>
    </location>
</feature>
<dbReference type="Pfam" id="PF00621">
    <property type="entry name" value="RhoGEF"/>
    <property type="match status" value="1"/>
</dbReference>
<accession>A0A2G8K304</accession>